<evidence type="ECO:0000313" key="6">
    <source>
        <dbReference type="EMBL" id="ASJ95935.1"/>
    </source>
</evidence>
<dbReference type="InterPro" id="IPR036388">
    <property type="entry name" value="WH-like_DNA-bd_sf"/>
</dbReference>
<dbReference type="InterPro" id="IPR005119">
    <property type="entry name" value="LysR_subst-bd"/>
</dbReference>
<dbReference type="GO" id="GO:0006351">
    <property type="term" value="P:DNA-templated transcription"/>
    <property type="evidence" value="ECO:0007669"/>
    <property type="project" value="TreeGrafter"/>
</dbReference>
<dbReference type="Pfam" id="PF00126">
    <property type="entry name" value="HTH_1"/>
    <property type="match status" value="1"/>
</dbReference>
<gene>
    <name evidence="6" type="ORF">CFF01_04665</name>
</gene>
<keyword evidence="4" id="KW-0804">Transcription</keyword>
<dbReference type="FunFam" id="3.40.190.290:FF:000001">
    <property type="entry name" value="Transcriptional regulator, LysR family"/>
    <property type="match status" value="1"/>
</dbReference>
<keyword evidence="2" id="KW-0805">Transcription regulation</keyword>
<name>A0AAC9XMK0_9GAMM</name>
<dbReference type="RefSeq" id="WP_088904040.1">
    <property type="nucleotide sequence ID" value="NZ_CP022272.1"/>
</dbReference>
<dbReference type="PANTHER" id="PTHR30537:SF5">
    <property type="entry name" value="HTH-TYPE TRANSCRIPTIONAL ACTIVATOR TTDR-RELATED"/>
    <property type="match status" value="1"/>
</dbReference>
<dbReference type="EMBL" id="CP022272">
    <property type="protein sequence ID" value="ASJ95935.1"/>
    <property type="molecule type" value="Genomic_DNA"/>
</dbReference>
<evidence type="ECO:0000256" key="3">
    <source>
        <dbReference type="ARBA" id="ARBA00023125"/>
    </source>
</evidence>
<sequence>MNVEHVKLFVRLAVTHNISSAGQELGLSPAVASSYINKLETGLGVRLVHRTTRKVSLTEEGLAFLPHAENVIESIDAACASVGVGSHTPSGVLRISAPASFGRLYLIPAIKAFMKAYPTLKVDFRMSDSIIDLVEGGFDLAIRNAELKDSTLVARKLAEDKRILCAAPSYLEAHGVPSHPLEVASHQFVNFSEFDNWIFATPEGPISVRAQGEFKADNGEAVRDACVQGLGLAVSSIWCCHKELKRGELVPILAEYPLITDSAIWAVYPSSRLLAPKVRAFIDFFIDYFGRTPDWNDYSTTEIKEKMNLESRKGVTGK</sequence>
<dbReference type="GO" id="GO:0043565">
    <property type="term" value="F:sequence-specific DNA binding"/>
    <property type="evidence" value="ECO:0007669"/>
    <property type="project" value="TreeGrafter"/>
</dbReference>
<proteinExistence type="inferred from homology"/>
<dbReference type="GO" id="GO:0003700">
    <property type="term" value="F:DNA-binding transcription factor activity"/>
    <property type="evidence" value="ECO:0007669"/>
    <property type="project" value="InterPro"/>
</dbReference>
<dbReference type="Pfam" id="PF03466">
    <property type="entry name" value="LysR_substrate"/>
    <property type="match status" value="1"/>
</dbReference>
<evidence type="ECO:0000256" key="1">
    <source>
        <dbReference type="ARBA" id="ARBA00009437"/>
    </source>
</evidence>
<evidence type="ECO:0000313" key="7">
    <source>
        <dbReference type="Proteomes" id="UP000198233"/>
    </source>
</evidence>
<evidence type="ECO:0000256" key="4">
    <source>
        <dbReference type="ARBA" id="ARBA00023163"/>
    </source>
</evidence>
<dbReference type="InterPro" id="IPR000847">
    <property type="entry name" value="LysR_HTH_N"/>
</dbReference>
<organism evidence="6 7">
    <name type="scientific">Shewanella marisflavi</name>
    <dbReference type="NCBI Taxonomy" id="260364"/>
    <lineage>
        <taxon>Bacteria</taxon>
        <taxon>Pseudomonadati</taxon>
        <taxon>Pseudomonadota</taxon>
        <taxon>Gammaproteobacteria</taxon>
        <taxon>Alteromonadales</taxon>
        <taxon>Shewanellaceae</taxon>
        <taxon>Shewanella</taxon>
    </lineage>
</organism>
<dbReference type="KEGG" id="smav:CFF01_04665"/>
<dbReference type="CDD" id="cd08422">
    <property type="entry name" value="PBP2_CrgA_like"/>
    <property type="match status" value="1"/>
</dbReference>
<dbReference type="InterPro" id="IPR036390">
    <property type="entry name" value="WH_DNA-bd_sf"/>
</dbReference>
<evidence type="ECO:0000259" key="5">
    <source>
        <dbReference type="PROSITE" id="PS50931"/>
    </source>
</evidence>
<dbReference type="SUPFAM" id="SSF46785">
    <property type="entry name" value="Winged helix' DNA-binding domain"/>
    <property type="match status" value="1"/>
</dbReference>
<evidence type="ECO:0000256" key="2">
    <source>
        <dbReference type="ARBA" id="ARBA00023015"/>
    </source>
</evidence>
<comment type="similarity">
    <text evidence="1">Belongs to the LysR transcriptional regulatory family.</text>
</comment>
<dbReference type="AlphaFoldDB" id="A0AAC9XMK0"/>
<dbReference type="Gene3D" id="1.10.10.10">
    <property type="entry name" value="Winged helix-like DNA-binding domain superfamily/Winged helix DNA-binding domain"/>
    <property type="match status" value="1"/>
</dbReference>
<dbReference type="PROSITE" id="PS50931">
    <property type="entry name" value="HTH_LYSR"/>
    <property type="match status" value="1"/>
</dbReference>
<dbReference type="PANTHER" id="PTHR30537">
    <property type="entry name" value="HTH-TYPE TRANSCRIPTIONAL REGULATOR"/>
    <property type="match status" value="1"/>
</dbReference>
<dbReference type="InterPro" id="IPR058163">
    <property type="entry name" value="LysR-type_TF_proteobact-type"/>
</dbReference>
<protein>
    <submittedName>
        <fullName evidence="6">LysR family transcriptional regulator</fullName>
    </submittedName>
</protein>
<dbReference type="Gene3D" id="3.40.190.290">
    <property type="match status" value="1"/>
</dbReference>
<accession>A0AAC9XMK0</accession>
<dbReference type="FunFam" id="1.10.10.10:FF:000001">
    <property type="entry name" value="LysR family transcriptional regulator"/>
    <property type="match status" value="1"/>
</dbReference>
<keyword evidence="3" id="KW-0238">DNA-binding</keyword>
<dbReference type="SUPFAM" id="SSF53850">
    <property type="entry name" value="Periplasmic binding protein-like II"/>
    <property type="match status" value="1"/>
</dbReference>
<dbReference type="Proteomes" id="UP000198233">
    <property type="component" value="Chromosome"/>
</dbReference>
<feature type="domain" description="HTH lysR-type" evidence="5">
    <location>
        <begin position="1"/>
        <end position="58"/>
    </location>
</feature>
<reference evidence="6 7" key="1">
    <citation type="submission" date="2017-06" db="EMBL/GenBank/DDBJ databases">
        <title>Complete genome sequence of Shewanella marisflavi EP1 associated with anaerobic 2,4-dinitrotoluene reduction and salt tolerance.</title>
        <authorList>
            <person name="Huang J."/>
        </authorList>
    </citation>
    <scope>NUCLEOTIDE SEQUENCE [LARGE SCALE GENOMIC DNA]</scope>
    <source>
        <strain evidence="6 7">EP1</strain>
    </source>
</reference>